<evidence type="ECO:0000313" key="1">
    <source>
        <dbReference type="EMBL" id="RGS41907.1"/>
    </source>
</evidence>
<sequence length="118" mass="13083">MINARFMYLRPGNLFKDFVVESNTQVVTASGRVANAPKGDGSKIIRGCLAESTKEQKESHSTRDRVCTHTIVQAGSPEAKKSDKLILGNRTFYIIDLDEVGSLGISTIYYAEERKDVK</sequence>
<dbReference type="EMBL" id="QRVL01000001">
    <property type="protein sequence ID" value="RGS41907.1"/>
    <property type="molecule type" value="Genomic_DNA"/>
</dbReference>
<proteinExistence type="predicted"/>
<reference evidence="1 2" key="1">
    <citation type="submission" date="2018-08" db="EMBL/GenBank/DDBJ databases">
        <title>A genome reference for cultivated species of the human gut microbiota.</title>
        <authorList>
            <person name="Zou Y."/>
            <person name="Xue W."/>
            <person name="Luo G."/>
        </authorList>
    </citation>
    <scope>NUCLEOTIDE SEQUENCE [LARGE SCALE GENOMIC DNA]</scope>
    <source>
        <strain evidence="1 2">AF22-12AC</strain>
    </source>
</reference>
<gene>
    <name evidence="1" type="ORF">DWX93_00780</name>
</gene>
<dbReference type="AlphaFoldDB" id="A0A395V9H5"/>
<protein>
    <recommendedName>
        <fullName evidence="3">Head-tail adaptor protein</fullName>
    </recommendedName>
</protein>
<organism evidence="1 2">
    <name type="scientific">Roseburia hominis</name>
    <dbReference type="NCBI Taxonomy" id="301301"/>
    <lineage>
        <taxon>Bacteria</taxon>
        <taxon>Bacillati</taxon>
        <taxon>Bacillota</taxon>
        <taxon>Clostridia</taxon>
        <taxon>Lachnospirales</taxon>
        <taxon>Lachnospiraceae</taxon>
        <taxon>Roseburia</taxon>
    </lineage>
</organism>
<evidence type="ECO:0000313" key="2">
    <source>
        <dbReference type="Proteomes" id="UP000266172"/>
    </source>
</evidence>
<dbReference type="RefSeq" id="WP_118096189.1">
    <property type="nucleotide sequence ID" value="NZ_QRVL01000001.1"/>
</dbReference>
<comment type="caution">
    <text evidence="1">The sequence shown here is derived from an EMBL/GenBank/DDBJ whole genome shotgun (WGS) entry which is preliminary data.</text>
</comment>
<evidence type="ECO:0008006" key="3">
    <source>
        <dbReference type="Google" id="ProtNLM"/>
    </source>
</evidence>
<name>A0A395V9H5_9FIRM</name>
<accession>A0A395V9H5</accession>
<dbReference type="Proteomes" id="UP000266172">
    <property type="component" value="Unassembled WGS sequence"/>
</dbReference>